<reference evidence="2" key="1">
    <citation type="journal article" date="2014" name="Int. J. Syst. Evol. Microbiol.">
        <title>Complete genome sequence of Corynebacterium casei LMG S-19264T (=DSM 44701T), isolated from a smear-ripened cheese.</title>
        <authorList>
            <consortium name="US DOE Joint Genome Institute (JGI-PGF)"/>
            <person name="Walter F."/>
            <person name="Albersmeier A."/>
            <person name="Kalinowski J."/>
            <person name="Ruckert C."/>
        </authorList>
    </citation>
    <scope>NUCLEOTIDE SEQUENCE</scope>
    <source>
        <strain evidence="2">CCM 8711</strain>
    </source>
</reference>
<dbReference type="Pfam" id="PF13687">
    <property type="entry name" value="DUF4153"/>
    <property type="match status" value="1"/>
</dbReference>
<reference evidence="2" key="2">
    <citation type="submission" date="2020-09" db="EMBL/GenBank/DDBJ databases">
        <authorList>
            <person name="Sun Q."/>
            <person name="Sedlacek I."/>
        </authorList>
    </citation>
    <scope>NUCLEOTIDE SEQUENCE</scope>
    <source>
        <strain evidence="2">CCM 8711</strain>
    </source>
</reference>
<feature type="transmembrane region" description="Helical" evidence="1">
    <location>
        <begin position="349"/>
        <end position="366"/>
    </location>
</feature>
<evidence type="ECO:0000313" key="3">
    <source>
        <dbReference type="Proteomes" id="UP000662074"/>
    </source>
</evidence>
<feature type="transmembrane region" description="Helical" evidence="1">
    <location>
        <begin position="55"/>
        <end position="72"/>
    </location>
</feature>
<feature type="transmembrane region" description="Helical" evidence="1">
    <location>
        <begin position="257"/>
        <end position="278"/>
    </location>
</feature>
<dbReference type="RefSeq" id="WP_188417805.1">
    <property type="nucleotide sequence ID" value="NZ_BMDO01000008.1"/>
</dbReference>
<name>A0A917J9W9_9SPHI</name>
<dbReference type="AlphaFoldDB" id="A0A917J9W9"/>
<protein>
    <recommendedName>
        <fullName evidence="4">DUF4153 domain-containing protein</fullName>
    </recommendedName>
</protein>
<feature type="transmembrane region" description="Helical" evidence="1">
    <location>
        <begin position="321"/>
        <end position="342"/>
    </location>
</feature>
<keyword evidence="1" id="KW-0812">Transmembrane</keyword>
<feature type="transmembrane region" description="Helical" evidence="1">
    <location>
        <begin position="223"/>
        <end position="242"/>
    </location>
</feature>
<organism evidence="2 3">
    <name type="scientific">Mucilaginibacter galii</name>
    <dbReference type="NCBI Taxonomy" id="2005073"/>
    <lineage>
        <taxon>Bacteria</taxon>
        <taxon>Pseudomonadati</taxon>
        <taxon>Bacteroidota</taxon>
        <taxon>Sphingobacteriia</taxon>
        <taxon>Sphingobacteriales</taxon>
        <taxon>Sphingobacteriaceae</taxon>
        <taxon>Mucilaginibacter</taxon>
    </lineage>
</organism>
<dbReference type="Proteomes" id="UP000662074">
    <property type="component" value="Unassembled WGS sequence"/>
</dbReference>
<feature type="transmembrane region" description="Helical" evidence="1">
    <location>
        <begin position="186"/>
        <end position="203"/>
    </location>
</feature>
<gene>
    <name evidence="2" type="ORF">GCM10011425_29100</name>
</gene>
<evidence type="ECO:0000256" key="1">
    <source>
        <dbReference type="SAM" id="Phobius"/>
    </source>
</evidence>
<comment type="caution">
    <text evidence="2">The sequence shown here is derived from an EMBL/GenBank/DDBJ whole genome shotgun (WGS) entry which is preliminary data.</text>
</comment>
<evidence type="ECO:0000313" key="2">
    <source>
        <dbReference type="EMBL" id="GGI51698.1"/>
    </source>
</evidence>
<feature type="transmembrane region" description="Helical" evidence="1">
    <location>
        <begin position="149"/>
        <end position="174"/>
    </location>
</feature>
<feature type="transmembrane region" description="Helical" evidence="1">
    <location>
        <begin position="290"/>
        <end position="309"/>
    </location>
</feature>
<dbReference type="EMBL" id="BMDO01000008">
    <property type="protein sequence ID" value="GGI51698.1"/>
    <property type="molecule type" value="Genomic_DNA"/>
</dbReference>
<keyword evidence="1" id="KW-0472">Membrane</keyword>
<accession>A0A917J9W9</accession>
<feature type="transmembrane region" description="Helical" evidence="1">
    <location>
        <begin position="113"/>
        <end position="137"/>
    </location>
</feature>
<sequence>MKQLPSATFLYRQITDTIKRFPFEFAFTVVGTLAAVGLSNMYLDGYISNNWNRRILMMSAIGLPLSFATTLFVQSKAFSLSKKLLLKSFAALIAISLLFALRPTTHPQDTVHFVLIFLASHLLVSFAGFTGANNTIAFWEFNRALLSRLLLGILYSLALALGLTAAFSAVNSLFGFELDWSNLYKIWIVTFGLFNTMFVLAGFSNYTQLVQAEFVYPKGLKFFIQYVLVPLAIIYLVILLAYEAKILVEWQLPKGSVSALILGYAGVGLLSLLLIYPIRKQEDNGWIKVYSKYFYLFLLPLTILLVLAVTTRINSYGITQYRYFIIALAIWLTFLIVYFLIYKKANIKVIPISLFVVIMLVVYGPLSATAISLRSQKSVLLDLFIKAKSVRHNKLQPINENKVKPFVAVRMASTLVYISKHYDFDAMQSLLNVNLKHINDSLRKDYNMNSNYDMADNDSFNWTRSAWLQSYLRLGGYEYRQNYTQDELEDSILANYYINAKEGISLIKGYDYMMVKDPYTDSLKNDTVAGYVVKQHDDFDQNYMILNIGTTQFKFSAKDLATQLAKQTEIMKAYEDTNTPQGLDKKYAVPQKMLRLTQQKANFEVTVQFQEMSFDYSQKEGVRIGSVKAYYFIKFR</sequence>
<evidence type="ECO:0008006" key="4">
    <source>
        <dbReference type="Google" id="ProtNLM"/>
    </source>
</evidence>
<feature type="transmembrane region" description="Helical" evidence="1">
    <location>
        <begin position="21"/>
        <end position="43"/>
    </location>
</feature>
<keyword evidence="3" id="KW-1185">Reference proteome</keyword>
<keyword evidence="1" id="KW-1133">Transmembrane helix</keyword>
<dbReference type="InterPro" id="IPR025291">
    <property type="entry name" value="DUF4153"/>
</dbReference>
<proteinExistence type="predicted"/>
<feature type="transmembrane region" description="Helical" evidence="1">
    <location>
        <begin position="84"/>
        <end position="101"/>
    </location>
</feature>